<proteinExistence type="inferred from homology"/>
<dbReference type="AlphaFoldDB" id="A0A2Z6NCY0"/>
<keyword evidence="4 10" id="KW-0812">Transmembrane</keyword>
<evidence type="ECO:0000256" key="1">
    <source>
        <dbReference type="ARBA" id="ARBA00004337"/>
    </source>
</evidence>
<dbReference type="OrthoDB" id="1666796at2759"/>
<evidence type="ECO:0000256" key="8">
    <source>
        <dbReference type="ARBA" id="ARBA00023034"/>
    </source>
</evidence>
<accession>A0A2Z6NCY0</accession>
<feature type="transmembrane region" description="Helical" evidence="10">
    <location>
        <begin position="516"/>
        <end position="540"/>
    </location>
</feature>
<organism evidence="11 12">
    <name type="scientific">Trifolium subterraneum</name>
    <name type="common">Subterranean clover</name>
    <dbReference type="NCBI Taxonomy" id="3900"/>
    <lineage>
        <taxon>Eukaryota</taxon>
        <taxon>Viridiplantae</taxon>
        <taxon>Streptophyta</taxon>
        <taxon>Embryophyta</taxon>
        <taxon>Tracheophyta</taxon>
        <taxon>Spermatophyta</taxon>
        <taxon>Magnoliopsida</taxon>
        <taxon>eudicotyledons</taxon>
        <taxon>Gunneridae</taxon>
        <taxon>Pentapetalae</taxon>
        <taxon>rosids</taxon>
        <taxon>fabids</taxon>
        <taxon>Fabales</taxon>
        <taxon>Fabaceae</taxon>
        <taxon>Papilionoideae</taxon>
        <taxon>50 kb inversion clade</taxon>
        <taxon>NPAAA clade</taxon>
        <taxon>Hologalegina</taxon>
        <taxon>IRL clade</taxon>
        <taxon>Trifolieae</taxon>
        <taxon>Trifolium</taxon>
    </lineage>
</organism>
<dbReference type="Proteomes" id="UP000242715">
    <property type="component" value="Unassembled WGS sequence"/>
</dbReference>
<evidence type="ECO:0000256" key="9">
    <source>
        <dbReference type="ARBA" id="ARBA00023136"/>
    </source>
</evidence>
<comment type="subcellular location">
    <subcellularLocation>
        <location evidence="1">Endosome membrane</location>
        <topology evidence="1">Multi-pass membrane protein</topology>
    </subcellularLocation>
    <subcellularLocation>
        <location evidence="2">Golgi apparatus membrane</location>
        <topology evidence="2">Multi-pass membrane protein</topology>
    </subcellularLocation>
</comment>
<reference evidence="12" key="1">
    <citation type="journal article" date="2017" name="Front. Plant Sci.">
        <title>Climate Clever Clovers: New Paradigm to Reduce the Environmental Footprint of Ruminants by Breeding Low Methanogenic Forages Utilizing Haplotype Variation.</title>
        <authorList>
            <person name="Kaur P."/>
            <person name="Appels R."/>
            <person name="Bayer P.E."/>
            <person name="Keeble-Gagnere G."/>
            <person name="Wang J."/>
            <person name="Hirakawa H."/>
            <person name="Shirasawa K."/>
            <person name="Vercoe P."/>
            <person name="Stefanova K."/>
            <person name="Durmic Z."/>
            <person name="Nichols P."/>
            <person name="Revell C."/>
            <person name="Isobe S.N."/>
            <person name="Edwards D."/>
            <person name="Erskine W."/>
        </authorList>
    </citation>
    <scope>NUCLEOTIDE SEQUENCE [LARGE SCALE GENOMIC DNA]</scope>
    <source>
        <strain evidence="12">cv. Daliak</strain>
    </source>
</reference>
<keyword evidence="8" id="KW-0333">Golgi apparatus</keyword>
<evidence type="ECO:0000256" key="6">
    <source>
        <dbReference type="ARBA" id="ARBA00022753"/>
    </source>
</evidence>
<evidence type="ECO:0000313" key="11">
    <source>
        <dbReference type="EMBL" id="GAU27237.1"/>
    </source>
</evidence>
<evidence type="ECO:0000256" key="5">
    <source>
        <dbReference type="ARBA" id="ARBA00022729"/>
    </source>
</evidence>
<feature type="signal peptide" evidence="10">
    <location>
        <begin position="1"/>
        <end position="22"/>
    </location>
</feature>
<evidence type="ECO:0000256" key="2">
    <source>
        <dbReference type="ARBA" id="ARBA00004653"/>
    </source>
</evidence>
<evidence type="ECO:0000256" key="3">
    <source>
        <dbReference type="ARBA" id="ARBA00005227"/>
    </source>
</evidence>
<sequence length="620" mass="71039">MAMAKPHHLILLLLLFFTTLHSSSPSPSNHIYNVADNVPFFVNKLGPFNNPSETYEYYELPFCNPDPIVKKKESLGEVLNGDRLSNGLYEFKFREDKIDETLCQKKLTINEIGSFKEAINSEFYFQFYLDDLPFWGFIGKVEDQSLIHGGGGSNYYLFTHVQFDVLYNGNRVVEVKAFGDPNRAVDITKDVVIDVKFTYSVIWKATELRFENRMKRYSRASLHPMYRQVHWFSFINSIVIILLLIGLLSLLYTRHLKSDLKKYSNANEEDREVGWKSIHGDVFKHPPNSSLFFAVVGTGTQLLILLCFLLFLAFIGTLYPYNRGGLSNCLVLLFTLSSVFAGYSTASFHGQFAENGWERSVGLAGILYIGPVFVIFSILNIIAISYRVTAGLPLGSIIVILCLYAFVAIPLLAFGGVIGYRLRSVFQRPSATKRYPKEIQQLPWYRRTPFQMFIGGFVPFSAIVLQLHQVYASIWGYKIYTLPGILVATLITVIVIVVLVNIGLTYIQLSVEDHEWWWRSVLCGGSTAIFMFGYGIYFYARSRMVSEFRCYLFAIYTSMLKESESPISSKKQHLLHYIKDELFPLESEVYTQQGHLCLNCMLYWKSLGEEMSRMIEIMLL</sequence>
<dbReference type="GO" id="GO:0010008">
    <property type="term" value="C:endosome membrane"/>
    <property type="evidence" value="ECO:0007669"/>
    <property type="project" value="UniProtKB-SubCell"/>
</dbReference>
<comment type="similarity">
    <text evidence="3 10">Belongs to the nonaspanin (TM9SF) (TC 9.A.2) family.</text>
</comment>
<feature type="transmembrane region" description="Helical" evidence="10">
    <location>
        <begin position="480"/>
        <end position="504"/>
    </location>
</feature>
<dbReference type="PANTHER" id="PTHR10766:SF119">
    <property type="entry name" value="TRANSMEMBRANE 9 SUPERFAMILY MEMBER 5"/>
    <property type="match status" value="1"/>
</dbReference>
<keyword evidence="5 10" id="KW-0732">Signal</keyword>
<feature type="transmembrane region" description="Helical" evidence="10">
    <location>
        <begin position="366"/>
        <end position="388"/>
    </location>
</feature>
<keyword evidence="6" id="KW-0967">Endosome</keyword>
<evidence type="ECO:0000256" key="10">
    <source>
        <dbReference type="RuleBase" id="RU363079"/>
    </source>
</evidence>
<keyword evidence="12" id="KW-1185">Reference proteome</keyword>
<evidence type="ECO:0000256" key="7">
    <source>
        <dbReference type="ARBA" id="ARBA00022989"/>
    </source>
</evidence>
<dbReference type="EMBL" id="DF973349">
    <property type="protein sequence ID" value="GAU27237.1"/>
    <property type="molecule type" value="Genomic_DNA"/>
</dbReference>
<protein>
    <recommendedName>
        <fullName evidence="10">Transmembrane 9 superfamily member</fullName>
    </recommendedName>
</protein>
<dbReference type="PANTHER" id="PTHR10766">
    <property type="entry name" value="TRANSMEMBRANE 9 SUPERFAMILY PROTEIN"/>
    <property type="match status" value="1"/>
</dbReference>
<evidence type="ECO:0000313" key="12">
    <source>
        <dbReference type="Proteomes" id="UP000242715"/>
    </source>
</evidence>
<keyword evidence="7 10" id="KW-1133">Transmembrane helix</keyword>
<feature type="chain" id="PRO_5016188730" description="Transmembrane 9 superfamily member" evidence="10">
    <location>
        <begin position="23"/>
        <end position="620"/>
    </location>
</feature>
<feature type="transmembrane region" description="Helical" evidence="10">
    <location>
        <begin position="450"/>
        <end position="468"/>
    </location>
</feature>
<feature type="transmembrane region" description="Helical" evidence="10">
    <location>
        <begin position="231"/>
        <end position="252"/>
    </location>
</feature>
<dbReference type="InterPro" id="IPR004240">
    <property type="entry name" value="EMP70"/>
</dbReference>
<dbReference type="GO" id="GO:0072657">
    <property type="term" value="P:protein localization to membrane"/>
    <property type="evidence" value="ECO:0007669"/>
    <property type="project" value="TreeGrafter"/>
</dbReference>
<name>A0A2Z6NCY0_TRISU</name>
<feature type="transmembrane region" description="Helical" evidence="10">
    <location>
        <begin position="394"/>
        <end position="420"/>
    </location>
</feature>
<gene>
    <name evidence="11" type="ORF">TSUD_273920</name>
</gene>
<feature type="transmembrane region" description="Helical" evidence="10">
    <location>
        <begin position="325"/>
        <end position="346"/>
    </location>
</feature>
<dbReference type="Pfam" id="PF02990">
    <property type="entry name" value="EMP70"/>
    <property type="match status" value="1"/>
</dbReference>
<keyword evidence="9 10" id="KW-0472">Membrane</keyword>
<feature type="transmembrane region" description="Helical" evidence="10">
    <location>
        <begin position="291"/>
        <end position="319"/>
    </location>
</feature>
<dbReference type="GO" id="GO:0000139">
    <property type="term" value="C:Golgi membrane"/>
    <property type="evidence" value="ECO:0007669"/>
    <property type="project" value="UniProtKB-SubCell"/>
</dbReference>
<evidence type="ECO:0000256" key="4">
    <source>
        <dbReference type="ARBA" id="ARBA00022692"/>
    </source>
</evidence>